<gene>
    <name evidence="9" type="ORF">AA314_09909</name>
    <name evidence="10" type="ORF">ATI61_1322</name>
</gene>
<comment type="catalytic activity">
    <reaction evidence="1 5 6">
        <text>[protein]-peptidylproline (omega=180) = [protein]-peptidylproline (omega=0)</text>
        <dbReference type="Rhea" id="RHEA:16237"/>
        <dbReference type="Rhea" id="RHEA-COMP:10747"/>
        <dbReference type="Rhea" id="RHEA-COMP:10748"/>
        <dbReference type="ChEBI" id="CHEBI:83833"/>
        <dbReference type="ChEBI" id="CHEBI:83834"/>
        <dbReference type="EC" id="5.2.1.8"/>
    </reaction>
</comment>
<evidence type="ECO:0000313" key="9">
    <source>
        <dbReference type="EMBL" id="AKJ08283.1"/>
    </source>
</evidence>
<evidence type="ECO:0000256" key="6">
    <source>
        <dbReference type="RuleBase" id="RU003915"/>
    </source>
</evidence>
<dbReference type="AlphaFoldDB" id="A0AAC8QIH1"/>
<dbReference type="GO" id="GO:0003755">
    <property type="term" value="F:peptidyl-prolyl cis-trans isomerase activity"/>
    <property type="evidence" value="ECO:0007669"/>
    <property type="project" value="UniProtKB-UniRule"/>
</dbReference>
<keyword evidence="3 5" id="KW-0697">Rotamase</keyword>
<dbReference type="RefSeq" id="WP_047861084.1">
    <property type="nucleotide sequence ID" value="NZ_CP011509.1"/>
</dbReference>
<dbReference type="Pfam" id="PF01346">
    <property type="entry name" value="FKBP_N"/>
    <property type="match status" value="1"/>
</dbReference>
<dbReference type="Gene3D" id="3.10.50.40">
    <property type="match status" value="1"/>
</dbReference>
<reference evidence="9 11" key="1">
    <citation type="submission" date="2015-05" db="EMBL/GenBank/DDBJ databases">
        <title>Genome assembly of Archangium gephyra DSM 2261.</title>
        <authorList>
            <person name="Sharma G."/>
            <person name="Subramanian S."/>
        </authorList>
    </citation>
    <scope>NUCLEOTIDE SEQUENCE [LARGE SCALE GENOMIC DNA]</scope>
    <source>
        <strain evidence="9 11">DSM 2261</strain>
    </source>
</reference>
<proteinExistence type="inferred from homology"/>
<feature type="compositionally biased region" description="Low complexity" evidence="7">
    <location>
        <begin position="239"/>
        <end position="257"/>
    </location>
</feature>
<evidence type="ECO:0000259" key="8">
    <source>
        <dbReference type="PROSITE" id="PS50059"/>
    </source>
</evidence>
<dbReference type="Proteomes" id="UP000035579">
    <property type="component" value="Chromosome"/>
</dbReference>
<dbReference type="GO" id="GO:0006457">
    <property type="term" value="P:protein folding"/>
    <property type="evidence" value="ECO:0007669"/>
    <property type="project" value="InterPro"/>
</dbReference>
<dbReference type="InterPro" id="IPR046357">
    <property type="entry name" value="PPIase_dom_sf"/>
</dbReference>
<dbReference type="PROSITE" id="PS50059">
    <property type="entry name" value="FKBP_PPIASE"/>
    <property type="match status" value="1"/>
</dbReference>
<evidence type="ECO:0000256" key="3">
    <source>
        <dbReference type="ARBA" id="ARBA00023110"/>
    </source>
</evidence>
<reference evidence="10 12" key="2">
    <citation type="submission" date="2018-08" db="EMBL/GenBank/DDBJ databases">
        <title>Genomic Encyclopedia of Archaeal and Bacterial Type Strains, Phase II (KMG-II): from individual species to whole genera.</title>
        <authorList>
            <person name="Goeker M."/>
        </authorList>
    </citation>
    <scope>NUCLEOTIDE SEQUENCE [LARGE SCALE GENOMIC DNA]</scope>
    <source>
        <strain evidence="10 12">DSM 2261</strain>
    </source>
</reference>
<dbReference type="PROSITE" id="PS51257">
    <property type="entry name" value="PROKAR_LIPOPROTEIN"/>
    <property type="match status" value="1"/>
</dbReference>
<dbReference type="Gene3D" id="1.10.287.460">
    <property type="entry name" value="Peptidyl-prolyl cis-trans isomerase, FKBP-type, N-terminal domain"/>
    <property type="match status" value="1"/>
</dbReference>
<accession>A0AAC8QIH1</accession>
<dbReference type="KEGG" id="age:AA314_09909"/>
<dbReference type="EMBL" id="CP011509">
    <property type="protein sequence ID" value="AKJ08283.1"/>
    <property type="molecule type" value="Genomic_DNA"/>
</dbReference>
<dbReference type="PANTHER" id="PTHR43811">
    <property type="entry name" value="FKBP-TYPE PEPTIDYL-PROLYL CIS-TRANS ISOMERASE FKPA"/>
    <property type="match status" value="1"/>
</dbReference>
<dbReference type="InterPro" id="IPR000774">
    <property type="entry name" value="PPIase_FKBP_N"/>
</dbReference>
<dbReference type="Pfam" id="PF00254">
    <property type="entry name" value="FKBP_C"/>
    <property type="match status" value="1"/>
</dbReference>
<dbReference type="FunFam" id="3.10.50.40:FF:000006">
    <property type="entry name" value="Peptidyl-prolyl cis-trans isomerase"/>
    <property type="match status" value="1"/>
</dbReference>
<evidence type="ECO:0000256" key="5">
    <source>
        <dbReference type="PROSITE-ProRule" id="PRU00277"/>
    </source>
</evidence>
<dbReference type="EMBL" id="QUMU01000032">
    <property type="protein sequence ID" value="REG14223.1"/>
    <property type="molecule type" value="Genomic_DNA"/>
</dbReference>
<feature type="region of interest" description="Disordered" evidence="7">
    <location>
        <begin position="227"/>
        <end position="257"/>
    </location>
</feature>
<dbReference type="PANTHER" id="PTHR43811:SF19">
    <property type="entry name" value="39 KDA FK506-BINDING NUCLEAR PROTEIN"/>
    <property type="match status" value="1"/>
</dbReference>
<sequence>MRKFLVVAMMIAVAGCQQQGGGGGGGAAAAPQTDDQKTFYALGLTLGRQIQVFDMTPEELEFVKAGITAQVTGKEPAVDIQAFGPKLPELARTRSTARAEKEKEKAKGFLEQAAKEKGAVRTESGLIYTSLTEGTGAQPGASDIVKVNYRGTLPDGKEFDSSYKRNEPAQFPLNGVIKCWTEGVQKMKVGGKAKLVCPSDLAYGDRGTPGIPGGSALVFEVELLDVQKNEPPPMPTMPGQPTAPGQPAAPGGQPVKK</sequence>
<dbReference type="InterPro" id="IPR001179">
    <property type="entry name" value="PPIase_FKBP_dom"/>
</dbReference>
<evidence type="ECO:0000256" key="4">
    <source>
        <dbReference type="ARBA" id="ARBA00023235"/>
    </source>
</evidence>
<dbReference type="Proteomes" id="UP000256345">
    <property type="component" value="Unassembled WGS sequence"/>
</dbReference>
<feature type="domain" description="PPIase FKBP-type" evidence="8">
    <location>
        <begin position="142"/>
        <end position="227"/>
    </location>
</feature>
<evidence type="ECO:0000313" key="12">
    <source>
        <dbReference type="Proteomes" id="UP000256345"/>
    </source>
</evidence>
<dbReference type="SUPFAM" id="SSF54534">
    <property type="entry name" value="FKBP-like"/>
    <property type="match status" value="1"/>
</dbReference>
<evidence type="ECO:0000313" key="10">
    <source>
        <dbReference type="EMBL" id="REG14223.1"/>
    </source>
</evidence>
<evidence type="ECO:0000313" key="11">
    <source>
        <dbReference type="Proteomes" id="UP000035579"/>
    </source>
</evidence>
<dbReference type="InterPro" id="IPR036944">
    <property type="entry name" value="PPIase_FKBP_N_sf"/>
</dbReference>
<name>A0AAC8QIH1_9BACT</name>
<keyword evidence="4 5" id="KW-0413">Isomerase</keyword>
<protein>
    <recommendedName>
        <fullName evidence="6">Peptidyl-prolyl cis-trans isomerase</fullName>
        <ecNumber evidence="6">5.2.1.8</ecNumber>
    </recommendedName>
</protein>
<organism evidence="9 11">
    <name type="scientific">Archangium gephyra</name>
    <dbReference type="NCBI Taxonomy" id="48"/>
    <lineage>
        <taxon>Bacteria</taxon>
        <taxon>Pseudomonadati</taxon>
        <taxon>Myxococcota</taxon>
        <taxon>Myxococcia</taxon>
        <taxon>Myxococcales</taxon>
        <taxon>Cystobacterineae</taxon>
        <taxon>Archangiaceae</taxon>
        <taxon>Archangium</taxon>
    </lineage>
</organism>
<evidence type="ECO:0000256" key="7">
    <source>
        <dbReference type="SAM" id="MobiDB-lite"/>
    </source>
</evidence>
<dbReference type="EC" id="5.2.1.8" evidence="6"/>
<comment type="similarity">
    <text evidence="2 6">Belongs to the FKBP-type PPIase family.</text>
</comment>
<keyword evidence="12" id="KW-1185">Reference proteome</keyword>
<evidence type="ECO:0000256" key="2">
    <source>
        <dbReference type="ARBA" id="ARBA00006577"/>
    </source>
</evidence>
<evidence type="ECO:0000256" key="1">
    <source>
        <dbReference type="ARBA" id="ARBA00000971"/>
    </source>
</evidence>